<feature type="region of interest" description="Disordered" evidence="1">
    <location>
        <begin position="44"/>
        <end position="101"/>
    </location>
</feature>
<comment type="caution">
    <text evidence="2">The sequence shown here is derived from an EMBL/GenBank/DDBJ whole genome shotgun (WGS) entry which is preliminary data.</text>
</comment>
<gene>
    <name evidence="2" type="ORF">FSCOSCO3_A000659</name>
</gene>
<sequence>MRVGQETVETTDVNECIGAITGEVSLSGVQFDIPLDSDLCTTARKHPVSTRQHTPGSTSEKTMMHLAPARHPSLKAHVDHQDNPSKHRSSQGRSYKFKNRC</sequence>
<reference evidence="2 3" key="1">
    <citation type="submission" date="2024-01" db="EMBL/GenBank/DDBJ databases">
        <authorList>
            <person name="Alioto T."/>
            <person name="Alioto T."/>
            <person name="Gomez Garrido J."/>
        </authorList>
    </citation>
    <scope>NUCLEOTIDE SEQUENCE [LARGE SCALE GENOMIC DNA]</scope>
</reference>
<evidence type="ECO:0000313" key="2">
    <source>
        <dbReference type="EMBL" id="CAK6961788.1"/>
    </source>
</evidence>
<feature type="compositionally biased region" description="Basic residues" evidence="1">
    <location>
        <begin position="86"/>
        <end position="101"/>
    </location>
</feature>
<name>A0AAV1NS25_SCOSC</name>
<feature type="compositionally biased region" description="Polar residues" evidence="1">
    <location>
        <begin position="49"/>
        <end position="61"/>
    </location>
</feature>
<protein>
    <submittedName>
        <fullName evidence="2">Ventricular zone-expressed PH domain-containing protein isoform X7</fullName>
    </submittedName>
</protein>
<accession>A0AAV1NS25</accession>
<evidence type="ECO:0000256" key="1">
    <source>
        <dbReference type="SAM" id="MobiDB-lite"/>
    </source>
</evidence>
<organism evidence="2 3">
    <name type="scientific">Scomber scombrus</name>
    <name type="common">Atlantic mackerel</name>
    <name type="synonym">Scomber vernalis</name>
    <dbReference type="NCBI Taxonomy" id="13677"/>
    <lineage>
        <taxon>Eukaryota</taxon>
        <taxon>Metazoa</taxon>
        <taxon>Chordata</taxon>
        <taxon>Craniata</taxon>
        <taxon>Vertebrata</taxon>
        <taxon>Euteleostomi</taxon>
        <taxon>Actinopterygii</taxon>
        <taxon>Neopterygii</taxon>
        <taxon>Teleostei</taxon>
        <taxon>Neoteleostei</taxon>
        <taxon>Acanthomorphata</taxon>
        <taxon>Pelagiaria</taxon>
        <taxon>Scombriformes</taxon>
        <taxon>Scombridae</taxon>
        <taxon>Scomber</taxon>
    </lineage>
</organism>
<feature type="compositionally biased region" description="Basic and acidic residues" evidence="1">
    <location>
        <begin position="76"/>
        <end position="85"/>
    </location>
</feature>
<dbReference type="Proteomes" id="UP001314229">
    <property type="component" value="Unassembled WGS sequence"/>
</dbReference>
<dbReference type="AlphaFoldDB" id="A0AAV1NS25"/>
<evidence type="ECO:0000313" key="3">
    <source>
        <dbReference type="Proteomes" id="UP001314229"/>
    </source>
</evidence>
<keyword evidence="3" id="KW-1185">Reference proteome</keyword>
<dbReference type="EMBL" id="CAWUFR010000052">
    <property type="protein sequence ID" value="CAK6961788.1"/>
    <property type="molecule type" value="Genomic_DNA"/>
</dbReference>
<proteinExistence type="predicted"/>